<accession>A0ABV7ZD33</accession>
<evidence type="ECO:0000313" key="2">
    <source>
        <dbReference type="Proteomes" id="UP001595803"/>
    </source>
</evidence>
<name>A0ABV7ZD33_9DEIO</name>
<dbReference type="PANTHER" id="PTHR38460:SF1">
    <property type="entry name" value="TAUTOMERASE YOLI-RELATED"/>
    <property type="match status" value="1"/>
</dbReference>
<dbReference type="Proteomes" id="UP001595803">
    <property type="component" value="Unassembled WGS sequence"/>
</dbReference>
<comment type="caution">
    <text evidence="1">The sequence shown here is derived from an EMBL/GenBank/DDBJ whole genome shotgun (WGS) entry which is preliminary data.</text>
</comment>
<dbReference type="InterPro" id="IPR014347">
    <property type="entry name" value="Tautomerase/MIF_sf"/>
</dbReference>
<keyword evidence="2" id="KW-1185">Reference proteome</keyword>
<evidence type="ECO:0000313" key="1">
    <source>
        <dbReference type="EMBL" id="MFC3834547.1"/>
    </source>
</evidence>
<dbReference type="PANTHER" id="PTHR38460">
    <property type="entry name" value="TAUTOMERASE YOLI-RELATED"/>
    <property type="match status" value="1"/>
</dbReference>
<protein>
    <submittedName>
        <fullName evidence="1">Tautomerase family protein</fullName>
    </submittedName>
</protein>
<dbReference type="Gene3D" id="3.30.429.10">
    <property type="entry name" value="Macrophage Migration Inhibitory Factor"/>
    <property type="match status" value="1"/>
</dbReference>
<reference evidence="2" key="1">
    <citation type="journal article" date="2019" name="Int. J. Syst. Evol. Microbiol.">
        <title>The Global Catalogue of Microorganisms (GCM) 10K type strain sequencing project: providing services to taxonomists for standard genome sequencing and annotation.</title>
        <authorList>
            <consortium name="The Broad Institute Genomics Platform"/>
            <consortium name="The Broad Institute Genome Sequencing Center for Infectious Disease"/>
            <person name="Wu L."/>
            <person name="Ma J."/>
        </authorList>
    </citation>
    <scope>NUCLEOTIDE SEQUENCE [LARGE SCALE GENOMIC DNA]</scope>
    <source>
        <strain evidence="2">CCTCC AB 2017081</strain>
    </source>
</reference>
<sequence length="126" mass="14456">MKIYGHAEFLASRRQQISDAIHRATVQELRFPEDKRYHRFIGLAADDFIHPDDRSGAYIVVEIHLFSGRSERTLRAYLLALQAALEDYAGIAPNDLEIILLETPPAHWSIRGQTGNELQLPYEVNR</sequence>
<dbReference type="EMBL" id="JBHRZG010000024">
    <property type="protein sequence ID" value="MFC3834547.1"/>
    <property type="molecule type" value="Genomic_DNA"/>
</dbReference>
<organism evidence="1 2">
    <name type="scientific">Deinococcus rufus</name>
    <dbReference type="NCBI Taxonomy" id="2136097"/>
    <lineage>
        <taxon>Bacteria</taxon>
        <taxon>Thermotogati</taxon>
        <taxon>Deinococcota</taxon>
        <taxon>Deinococci</taxon>
        <taxon>Deinococcales</taxon>
        <taxon>Deinococcaceae</taxon>
        <taxon>Deinococcus</taxon>
    </lineage>
</organism>
<dbReference type="Pfam" id="PF14552">
    <property type="entry name" value="Tautomerase_2"/>
    <property type="match status" value="1"/>
</dbReference>
<dbReference type="SUPFAM" id="SSF55331">
    <property type="entry name" value="Tautomerase/MIF"/>
    <property type="match status" value="1"/>
</dbReference>
<gene>
    <name evidence="1" type="ORF">ACFOSB_16960</name>
</gene>
<proteinExistence type="predicted"/>
<dbReference type="InterPro" id="IPR037479">
    <property type="entry name" value="Tauto_MSAD"/>
</dbReference>
<dbReference type="RefSeq" id="WP_322472419.1">
    <property type="nucleotide sequence ID" value="NZ_JBHRZG010000024.1"/>
</dbReference>